<protein>
    <submittedName>
        <fullName evidence="1">Uncharacterized protein</fullName>
    </submittedName>
</protein>
<name>A0A5E7EYL5_PSEFL</name>
<dbReference type="EMBL" id="CABVHY010000030">
    <property type="protein sequence ID" value="VVO32025.1"/>
    <property type="molecule type" value="Genomic_DNA"/>
</dbReference>
<evidence type="ECO:0000313" key="1">
    <source>
        <dbReference type="EMBL" id="VVO32025.1"/>
    </source>
</evidence>
<gene>
    <name evidence="1" type="ORF">PS723_05070</name>
</gene>
<accession>A0A5E7EYL5</accession>
<dbReference type="Pfam" id="PF24296">
    <property type="entry name" value="SrfA"/>
    <property type="match status" value="1"/>
</dbReference>
<sequence length="83" mass="9918">MALLEIHERFAQFTGTSWIMACMNSCRLQQSAIEAQIRYLESLGEDSLERQQILEKEMIFRFDKSLAYWERMWSDLEACQKSF</sequence>
<dbReference type="AlphaFoldDB" id="A0A5E7EYL5"/>
<organism evidence="1 2">
    <name type="scientific">Pseudomonas fluorescens</name>
    <dbReference type="NCBI Taxonomy" id="294"/>
    <lineage>
        <taxon>Bacteria</taxon>
        <taxon>Pseudomonadati</taxon>
        <taxon>Pseudomonadota</taxon>
        <taxon>Gammaproteobacteria</taxon>
        <taxon>Pseudomonadales</taxon>
        <taxon>Pseudomonadaceae</taxon>
        <taxon>Pseudomonas</taxon>
    </lineage>
</organism>
<evidence type="ECO:0000313" key="2">
    <source>
        <dbReference type="Proteomes" id="UP000379480"/>
    </source>
</evidence>
<dbReference type="OrthoDB" id="6994249at2"/>
<proteinExistence type="predicted"/>
<dbReference type="Proteomes" id="UP000379480">
    <property type="component" value="Unassembled WGS sequence"/>
</dbReference>
<dbReference type="InterPro" id="IPR056214">
    <property type="entry name" value="SrfA-like_pseudomonas"/>
</dbReference>
<reference evidence="1 2" key="1">
    <citation type="submission" date="2019-09" db="EMBL/GenBank/DDBJ databases">
        <authorList>
            <person name="Chandra G."/>
            <person name="Truman W A."/>
        </authorList>
    </citation>
    <scope>NUCLEOTIDE SEQUENCE [LARGE SCALE GENOMIC DNA]</scope>
    <source>
        <strain evidence="1">PS723</strain>
    </source>
</reference>
<dbReference type="RefSeq" id="WP_150806354.1">
    <property type="nucleotide sequence ID" value="NZ_CABVHY010000030.1"/>
</dbReference>